<evidence type="ECO:0000256" key="1">
    <source>
        <dbReference type="SAM" id="MobiDB-lite"/>
    </source>
</evidence>
<dbReference type="AlphaFoldDB" id="A0A0A9HBG0"/>
<accession>A0A0A9HBG0</accession>
<dbReference type="EMBL" id="GBRH01165725">
    <property type="protein sequence ID" value="JAE32171.1"/>
    <property type="molecule type" value="Transcribed_RNA"/>
</dbReference>
<reference evidence="2" key="1">
    <citation type="submission" date="2014-09" db="EMBL/GenBank/DDBJ databases">
        <authorList>
            <person name="Magalhaes I.L.F."/>
            <person name="Oliveira U."/>
            <person name="Santos F.R."/>
            <person name="Vidigal T.H.D.A."/>
            <person name="Brescovit A.D."/>
            <person name="Santos A.J."/>
        </authorList>
    </citation>
    <scope>NUCLEOTIDE SEQUENCE</scope>
    <source>
        <tissue evidence="2">Shoot tissue taken approximately 20 cm above the soil surface</tissue>
    </source>
</reference>
<sequence length="30" mass="3602">MAQWTHVSQAASSPLRDHTQQPHHMRNRHR</sequence>
<feature type="compositionally biased region" description="Polar residues" evidence="1">
    <location>
        <begin position="1"/>
        <end position="12"/>
    </location>
</feature>
<protein>
    <submittedName>
        <fullName evidence="2">Uncharacterized protein</fullName>
    </submittedName>
</protein>
<feature type="compositionally biased region" description="Basic residues" evidence="1">
    <location>
        <begin position="21"/>
        <end position="30"/>
    </location>
</feature>
<organism evidence="2">
    <name type="scientific">Arundo donax</name>
    <name type="common">Giant reed</name>
    <name type="synonym">Donax arundinaceus</name>
    <dbReference type="NCBI Taxonomy" id="35708"/>
    <lineage>
        <taxon>Eukaryota</taxon>
        <taxon>Viridiplantae</taxon>
        <taxon>Streptophyta</taxon>
        <taxon>Embryophyta</taxon>
        <taxon>Tracheophyta</taxon>
        <taxon>Spermatophyta</taxon>
        <taxon>Magnoliopsida</taxon>
        <taxon>Liliopsida</taxon>
        <taxon>Poales</taxon>
        <taxon>Poaceae</taxon>
        <taxon>PACMAD clade</taxon>
        <taxon>Arundinoideae</taxon>
        <taxon>Arundineae</taxon>
        <taxon>Arundo</taxon>
    </lineage>
</organism>
<evidence type="ECO:0000313" key="2">
    <source>
        <dbReference type="EMBL" id="JAE32171.1"/>
    </source>
</evidence>
<reference evidence="2" key="2">
    <citation type="journal article" date="2015" name="Data Brief">
        <title>Shoot transcriptome of the giant reed, Arundo donax.</title>
        <authorList>
            <person name="Barrero R.A."/>
            <person name="Guerrero F.D."/>
            <person name="Moolhuijzen P."/>
            <person name="Goolsby J.A."/>
            <person name="Tidwell J."/>
            <person name="Bellgard S.E."/>
            <person name="Bellgard M.I."/>
        </authorList>
    </citation>
    <scope>NUCLEOTIDE SEQUENCE</scope>
    <source>
        <tissue evidence="2">Shoot tissue taken approximately 20 cm above the soil surface</tissue>
    </source>
</reference>
<proteinExistence type="predicted"/>
<name>A0A0A9HBG0_ARUDO</name>
<feature type="region of interest" description="Disordered" evidence="1">
    <location>
        <begin position="1"/>
        <end position="30"/>
    </location>
</feature>